<dbReference type="InterPro" id="IPR002293">
    <property type="entry name" value="AA/rel_permease1"/>
</dbReference>
<accession>A0A1H6TQT4</accession>
<reference evidence="9" key="1">
    <citation type="submission" date="2016-10" db="EMBL/GenBank/DDBJ databases">
        <authorList>
            <person name="Varghese N."/>
            <person name="Submissions S."/>
        </authorList>
    </citation>
    <scope>NUCLEOTIDE SEQUENCE [LARGE SCALE GENOMIC DNA]</scope>
    <source>
        <strain evidence="9">LMG 25967</strain>
    </source>
</reference>
<dbReference type="OrthoDB" id="9804700at2"/>
<evidence type="ECO:0000256" key="5">
    <source>
        <dbReference type="ARBA" id="ARBA00023136"/>
    </source>
</evidence>
<feature type="transmembrane region" description="Helical" evidence="7">
    <location>
        <begin position="369"/>
        <end position="387"/>
    </location>
</feature>
<feature type="transmembrane region" description="Helical" evidence="7">
    <location>
        <begin position="438"/>
        <end position="457"/>
    </location>
</feature>
<keyword evidence="3 7" id="KW-0812">Transmembrane</keyword>
<feature type="transmembrane region" description="Helical" evidence="7">
    <location>
        <begin position="28"/>
        <end position="48"/>
    </location>
</feature>
<keyword evidence="5 7" id="KW-0472">Membrane</keyword>
<dbReference type="GO" id="GO:0022857">
    <property type="term" value="F:transmembrane transporter activity"/>
    <property type="evidence" value="ECO:0007669"/>
    <property type="project" value="InterPro"/>
</dbReference>
<dbReference type="RefSeq" id="WP_090306870.1">
    <property type="nucleotide sequence ID" value="NZ_FNZE01000002.1"/>
</dbReference>
<dbReference type="Proteomes" id="UP000242930">
    <property type="component" value="Unassembled WGS sequence"/>
</dbReference>
<keyword evidence="9" id="KW-1185">Reference proteome</keyword>
<feature type="transmembrane region" description="Helical" evidence="7">
    <location>
        <begin position="172"/>
        <end position="193"/>
    </location>
</feature>
<evidence type="ECO:0000256" key="2">
    <source>
        <dbReference type="ARBA" id="ARBA00022475"/>
    </source>
</evidence>
<feature type="transmembrane region" description="Helical" evidence="7">
    <location>
        <begin position="345"/>
        <end position="363"/>
    </location>
</feature>
<dbReference type="Gene3D" id="1.20.1740.10">
    <property type="entry name" value="Amino acid/polyamine transporter I"/>
    <property type="match status" value="1"/>
</dbReference>
<evidence type="ECO:0000256" key="4">
    <source>
        <dbReference type="ARBA" id="ARBA00022989"/>
    </source>
</evidence>
<dbReference type="PANTHER" id="PTHR42770:SF12">
    <property type="entry name" value="AMINO ACID TRANSPORTER"/>
    <property type="match status" value="1"/>
</dbReference>
<protein>
    <submittedName>
        <fullName evidence="8">Amino acid transporter</fullName>
    </submittedName>
</protein>
<dbReference type="Pfam" id="PF13520">
    <property type="entry name" value="AA_permease_2"/>
    <property type="match status" value="1"/>
</dbReference>
<sequence length="473" mass="49911">MNKSTTSAVADTPLPASASSTCSVGRTIGFATMIAICIGVVVVQGSMVSALQGIGFGGAGFLAAAAVAFLLAQCNALTFAELSLMFPRAGGTLSSYTEAALGPFPAIVAVYAGYVVVAMFGLSAELLLVDAVIGQLFPGLVPEMVVPLGILGVLAVLNILGTDVFARLQNLFTFAMVSALLLVGLSAVTGSVNPPPAELAGAIEWNWDGVLDGSFLGLVALAMWLLVGVEFVCPLIQEVRNPERNVPRAMMLSLCLIFAIFFLFCLGASLYLPLDTLTTSPLPYLDYVEAVFGKAGLIVATVMAITATCSTVNTVLAAVPRMLHGMAVNGQSFPQLKRLHPRYNTPWVAILFMAGIIALPFLLLGIDSIITLLIAASTSWLLAYMIAHLDVIVLRRRQPGLARPFRTPFYPLPQLVGILGMGYVALNNSPSPEMTQTVYSLTGVVLLIVSVIAALWVKLVMKRGLFQAEMPKG</sequence>
<dbReference type="GO" id="GO:0005886">
    <property type="term" value="C:plasma membrane"/>
    <property type="evidence" value="ECO:0007669"/>
    <property type="project" value="UniProtKB-SubCell"/>
</dbReference>
<feature type="transmembrane region" description="Helical" evidence="7">
    <location>
        <begin position="101"/>
        <end position="124"/>
    </location>
</feature>
<dbReference type="PIRSF" id="PIRSF006060">
    <property type="entry name" value="AA_transporter"/>
    <property type="match status" value="1"/>
</dbReference>
<feature type="transmembrane region" description="Helical" evidence="7">
    <location>
        <begin position="249"/>
        <end position="272"/>
    </location>
</feature>
<evidence type="ECO:0000256" key="7">
    <source>
        <dbReference type="SAM" id="Phobius"/>
    </source>
</evidence>
<feature type="transmembrane region" description="Helical" evidence="7">
    <location>
        <begin position="408"/>
        <end position="426"/>
    </location>
</feature>
<evidence type="ECO:0000256" key="6">
    <source>
        <dbReference type="SAM" id="MobiDB-lite"/>
    </source>
</evidence>
<feature type="region of interest" description="Disordered" evidence="6">
    <location>
        <begin position="1"/>
        <end position="20"/>
    </location>
</feature>
<feature type="transmembrane region" description="Helical" evidence="7">
    <location>
        <begin position="292"/>
        <end position="316"/>
    </location>
</feature>
<evidence type="ECO:0000256" key="1">
    <source>
        <dbReference type="ARBA" id="ARBA00004651"/>
    </source>
</evidence>
<organism evidence="8 9">
    <name type="scientific">Pseudomonas linyingensis</name>
    <dbReference type="NCBI Taxonomy" id="915471"/>
    <lineage>
        <taxon>Bacteria</taxon>
        <taxon>Pseudomonadati</taxon>
        <taxon>Pseudomonadota</taxon>
        <taxon>Gammaproteobacteria</taxon>
        <taxon>Pseudomonadales</taxon>
        <taxon>Pseudomonadaceae</taxon>
        <taxon>Pseudomonas</taxon>
    </lineage>
</organism>
<keyword evidence="4 7" id="KW-1133">Transmembrane helix</keyword>
<comment type="subcellular location">
    <subcellularLocation>
        <location evidence="1">Cell membrane</location>
        <topology evidence="1">Multi-pass membrane protein</topology>
    </subcellularLocation>
</comment>
<evidence type="ECO:0000256" key="3">
    <source>
        <dbReference type="ARBA" id="ARBA00022692"/>
    </source>
</evidence>
<dbReference type="AlphaFoldDB" id="A0A1H6TQT4"/>
<evidence type="ECO:0000313" key="9">
    <source>
        <dbReference type="Proteomes" id="UP000242930"/>
    </source>
</evidence>
<dbReference type="EMBL" id="FNZE01000002">
    <property type="protein sequence ID" value="SEI78620.1"/>
    <property type="molecule type" value="Genomic_DNA"/>
</dbReference>
<feature type="transmembrane region" description="Helical" evidence="7">
    <location>
        <begin position="54"/>
        <end position="80"/>
    </location>
</feature>
<gene>
    <name evidence="8" type="ORF">SAMN05216201_102215</name>
</gene>
<proteinExistence type="predicted"/>
<name>A0A1H6TQT4_9PSED</name>
<dbReference type="STRING" id="915471.SAMN05216201_102215"/>
<evidence type="ECO:0000313" key="8">
    <source>
        <dbReference type="EMBL" id="SEI78620.1"/>
    </source>
</evidence>
<keyword evidence="2" id="KW-1003">Cell membrane</keyword>
<feature type="transmembrane region" description="Helical" evidence="7">
    <location>
        <begin position="213"/>
        <end position="237"/>
    </location>
</feature>
<feature type="transmembrane region" description="Helical" evidence="7">
    <location>
        <begin position="144"/>
        <end position="165"/>
    </location>
</feature>
<dbReference type="PANTHER" id="PTHR42770">
    <property type="entry name" value="AMINO ACID TRANSPORTER-RELATED"/>
    <property type="match status" value="1"/>
</dbReference>
<dbReference type="InterPro" id="IPR050367">
    <property type="entry name" value="APC_superfamily"/>
</dbReference>